<reference evidence="2" key="1">
    <citation type="submission" date="2016-10" db="EMBL/GenBank/DDBJ databases">
        <authorList>
            <person name="Varghese N."/>
            <person name="Submissions S."/>
        </authorList>
    </citation>
    <scope>NUCLEOTIDE SEQUENCE [LARGE SCALE GENOMIC DNA]</scope>
    <source>
        <strain evidence="2">DSM 44260</strain>
    </source>
</reference>
<proteinExistence type="predicted"/>
<dbReference type="AlphaFoldDB" id="A0A1H9MBU9"/>
<dbReference type="InterPro" id="IPR045592">
    <property type="entry name" value="DUF6461"/>
</dbReference>
<organism evidence="1 2">
    <name type="scientific">Actinokineospora terrae</name>
    <dbReference type="NCBI Taxonomy" id="155974"/>
    <lineage>
        <taxon>Bacteria</taxon>
        <taxon>Bacillati</taxon>
        <taxon>Actinomycetota</taxon>
        <taxon>Actinomycetes</taxon>
        <taxon>Pseudonocardiales</taxon>
        <taxon>Pseudonocardiaceae</taxon>
        <taxon>Actinokineospora</taxon>
    </lineage>
</organism>
<sequence length="230" mass="23624">MSELRGPLMVSVVTGLSCDAVVDRFGRAPTGLPARSWPRLLDDLARGRVAPAVGRALLAVAGLDDGSVLVWEPFSAEGVRPEVLGAVTAHGARMVAVCDNDRDTAIAWAADGTVTAALHRLAPGEITGTDPARARAVFAHAGLDPRRPDLAACLRAARDLTGIDLVAPGEHETLLIAEITPHPLPHTAARATPLPGAVAVVPSAEHHGAAPPVSGGAALVHLDARGETEQ</sequence>
<dbReference type="PROSITE" id="PS51257">
    <property type="entry name" value="PROKAR_LIPOPROTEIN"/>
    <property type="match status" value="1"/>
</dbReference>
<dbReference type="Proteomes" id="UP000199051">
    <property type="component" value="Unassembled WGS sequence"/>
</dbReference>
<protein>
    <submittedName>
        <fullName evidence="1">Uncharacterized protein</fullName>
    </submittedName>
</protein>
<dbReference type="Pfam" id="PF20062">
    <property type="entry name" value="DUF6461"/>
    <property type="match status" value="1"/>
</dbReference>
<accession>A0A1H9MBU9</accession>
<gene>
    <name evidence="1" type="ORF">SAMN04487818_10268</name>
</gene>
<evidence type="ECO:0000313" key="1">
    <source>
        <dbReference type="EMBL" id="SER20949.1"/>
    </source>
</evidence>
<name>A0A1H9MBU9_9PSEU</name>
<keyword evidence="2" id="KW-1185">Reference proteome</keyword>
<evidence type="ECO:0000313" key="2">
    <source>
        <dbReference type="Proteomes" id="UP000199051"/>
    </source>
</evidence>
<dbReference type="RefSeq" id="WP_092775031.1">
    <property type="nucleotide sequence ID" value="NZ_FOGI01000002.1"/>
</dbReference>
<dbReference type="EMBL" id="FOGI01000002">
    <property type="protein sequence ID" value="SER20949.1"/>
    <property type="molecule type" value="Genomic_DNA"/>
</dbReference>